<evidence type="ECO:0000313" key="5">
    <source>
        <dbReference type="Proteomes" id="UP001596147"/>
    </source>
</evidence>
<evidence type="ECO:0000259" key="2">
    <source>
        <dbReference type="Pfam" id="PF01408"/>
    </source>
</evidence>
<dbReference type="Proteomes" id="UP001596147">
    <property type="component" value="Unassembled WGS sequence"/>
</dbReference>
<dbReference type="InterPro" id="IPR050463">
    <property type="entry name" value="Gfo/Idh/MocA_oxidrdct_glycsds"/>
</dbReference>
<comment type="caution">
    <text evidence="4">The sequence shown here is derived from an EMBL/GenBank/DDBJ whole genome shotgun (WGS) entry which is preliminary data.</text>
</comment>
<dbReference type="PANTHER" id="PTHR43818:SF11">
    <property type="entry name" value="BCDNA.GH03377"/>
    <property type="match status" value="1"/>
</dbReference>
<accession>A0ABW0LMA5</accession>
<feature type="domain" description="GFO/IDH/MocA-like oxidoreductase" evidence="3">
    <location>
        <begin position="131"/>
        <end position="257"/>
    </location>
</feature>
<name>A0ABW0LMA5_9BACI</name>
<dbReference type="EMBL" id="JBHSMC010000026">
    <property type="protein sequence ID" value="MFC5466405.1"/>
    <property type="molecule type" value="Genomic_DNA"/>
</dbReference>
<dbReference type="InterPro" id="IPR055170">
    <property type="entry name" value="GFO_IDH_MocA-like_dom"/>
</dbReference>
<reference evidence="5" key="1">
    <citation type="journal article" date="2019" name="Int. J. Syst. Evol. Microbiol.">
        <title>The Global Catalogue of Microorganisms (GCM) 10K type strain sequencing project: providing services to taxonomists for standard genome sequencing and annotation.</title>
        <authorList>
            <consortium name="The Broad Institute Genomics Platform"/>
            <consortium name="The Broad Institute Genome Sequencing Center for Infectious Disease"/>
            <person name="Wu L."/>
            <person name="Ma J."/>
        </authorList>
    </citation>
    <scope>NUCLEOTIDE SEQUENCE [LARGE SCALE GENOMIC DNA]</scope>
    <source>
        <strain evidence="5">CGMCC 1.12237</strain>
    </source>
</reference>
<dbReference type="RefSeq" id="WP_382354409.1">
    <property type="nucleotide sequence ID" value="NZ_JBHSMC010000026.1"/>
</dbReference>
<organism evidence="4 5">
    <name type="scientific">Lederbergia graminis</name>
    <dbReference type="NCBI Taxonomy" id="735518"/>
    <lineage>
        <taxon>Bacteria</taxon>
        <taxon>Bacillati</taxon>
        <taxon>Bacillota</taxon>
        <taxon>Bacilli</taxon>
        <taxon>Bacillales</taxon>
        <taxon>Bacillaceae</taxon>
        <taxon>Lederbergia</taxon>
    </lineage>
</organism>
<dbReference type="Pfam" id="PF22725">
    <property type="entry name" value="GFO_IDH_MocA_C3"/>
    <property type="match status" value="1"/>
</dbReference>
<dbReference type="InterPro" id="IPR036291">
    <property type="entry name" value="NAD(P)-bd_dom_sf"/>
</dbReference>
<dbReference type="InterPro" id="IPR000683">
    <property type="entry name" value="Gfo/Idh/MocA-like_OxRdtase_N"/>
</dbReference>
<keyword evidence="5" id="KW-1185">Reference proteome</keyword>
<evidence type="ECO:0000259" key="3">
    <source>
        <dbReference type="Pfam" id="PF22725"/>
    </source>
</evidence>
<dbReference type="SUPFAM" id="SSF55347">
    <property type="entry name" value="Glyceraldehyde-3-phosphate dehydrogenase-like, C-terminal domain"/>
    <property type="match status" value="1"/>
</dbReference>
<dbReference type="Gene3D" id="3.30.360.10">
    <property type="entry name" value="Dihydrodipicolinate Reductase, domain 2"/>
    <property type="match status" value="1"/>
</dbReference>
<gene>
    <name evidence="4" type="ORF">ACFPM4_16920</name>
</gene>
<protein>
    <submittedName>
        <fullName evidence="4">Gfo/Idh/MocA family protein</fullName>
    </submittedName>
</protein>
<proteinExistence type="predicted"/>
<dbReference type="Gene3D" id="3.40.50.720">
    <property type="entry name" value="NAD(P)-binding Rossmann-like Domain"/>
    <property type="match status" value="1"/>
</dbReference>
<sequence>MSKIRVAIVGCGVVSHSYIPQLLKSKHVELVAVCDNQVERAKKHAEDYHLPHYFGDVEQLLEEVDFELLVNLTSMNLHGPINKLALEKGRNVWCEKPIATDLSTAYELLEVAKKKGVGIWGAPFTLLSPAYQKMAALISSGELGKATTAHGIYGWEGPSWGKWFYKNGGGALFDLGVYNVTTLTGLLGPVKSVVAMAGAAIPERVVDGELTTVEADDNTAIILDHGDAVFSVIQTGFTYKNQLDDWTIQVIGTEGTVAMEGYDWEPRGVRVFTSKSGEWDTVAKDQEGYHWAGGATYIAECLAEGKEPAIYGEHAVHVLEIMIASLKSAETGRRIAIESTFPWSKERNAYATDSVSGRG</sequence>
<dbReference type="PANTHER" id="PTHR43818">
    <property type="entry name" value="BCDNA.GH03377"/>
    <property type="match status" value="1"/>
</dbReference>
<evidence type="ECO:0000256" key="1">
    <source>
        <dbReference type="ARBA" id="ARBA00023002"/>
    </source>
</evidence>
<evidence type="ECO:0000313" key="4">
    <source>
        <dbReference type="EMBL" id="MFC5466405.1"/>
    </source>
</evidence>
<dbReference type="SUPFAM" id="SSF51735">
    <property type="entry name" value="NAD(P)-binding Rossmann-fold domains"/>
    <property type="match status" value="1"/>
</dbReference>
<keyword evidence="1" id="KW-0560">Oxidoreductase</keyword>
<dbReference type="Pfam" id="PF01408">
    <property type="entry name" value="GFO_IDH_MocA"/>
    <property type="match status" value="1"/>
</dbReference>
<feature type="domain" description="Gfo/Idh/MocA-like oxidoreductase N-terminal" evidence="2">
    <location>
        <begin position="4"/>
        <end position="117"/>
    </location>
</feature>